<reference evidence="13 14" key="1">
    <citation type="submission" date="2018-10" db="EMBL/GenBank/DDBJ databases">
        <title>Genomic Encyclopedia of Archaeal and Bacterial Type Strains, Phase II (KMG-II): from individual species to whole genera.</title>
        <authorList>
            <person name="Goeker M."/>
        </authorList>
    </citation>
    <scope>NUCLEOTIDE SEQUENCE [LARGE SCALE GENOMIC DNA]</scope>
    <source>
        <strain evidence="13 14">DSM 43383</strain>
    </source>
</reference>
<dbReference type="EC" id="2.7.13.3" evidence="2"/>
<sequence length="428" mass="45848">MDALEHLAGGLATAILALFALLWLVAVALACLAGVGLLLIRPTLRALRVVTNQERSRLARWVPDRPARRRPARRRPARVSANGAPGGEIAAGVVRCPEPVPARLRSAARDDVVRRELGWLAVHGTLGLTIGLCGVALPFYILRDITYPLYWWAIPGDADDRGPLFWPVHDFTDALLIVPVGLMWTVALMTVAPGMARLQAWPGRRLLLRHAAPEADLSLQVAQLSAARAAALDAHATELRRIERSLHDGTQSRLVAVNVMLGATRRTLARDPAGAEALLERAQDASEQALAELRSVVRGILPPVLDDRGLAGAIAGLAATCAVPCRFDVDVPGRCAVSVEATAYFVVAEALTNISRHSDARRAAVILRQRQDRLFLRIHDDGKGGAGEDHGSGIAGIRSRIEAHDGYFSLTSPPGGPTTLLVELPCGL</sequence>
<dbReference type="Pfam" id="PF13796">
    <property type="entry name" value="Sensor"/>
    <property type="match status" value="1"/>
</dbReference>
<feature type="transmembrane region" description="Helical" evidence="9">
    <location>
        <begin position="174"/>
        <end position="196"/>
    </location>
</feature>
<dbReference type="CDD" id="cd16917">
    <property type="entry name" value="HATPase_UhpB-NarQ-NarX-like"/>
    <property type="match status" value="1"/>
</dbReference>
<dbReference type="PANTHER" id="PTHR24421">
    <property type="entry name" value="NITRATE/NITRITE SENSOR PROTEIN NARX-RELATED"/>
    <property type="match status" value="1"/>
</dbReference>
<feature type="domain" description="Signal transduction histidine kinase subgroup 3 dimerisation and phosphoacceptor" evidence="11">
    <location>
        <begin position="238"/>
        <end position="304"/>
    </location>
</feature>
<dbReference type="PANTHER" id="PTHR24421:SF10">
    <property type="entry name" value="NITRATE_NITRITE SENSOR PROTEIN NARQ"/>
    <property type="match status" value="1"/>
</dbReference>
<evidence type="ECO:0000256" key="6">
    <source>
        <dbReference type="ARBA" id="ARBA00022777"/>
    </source>
</evidence>
<dbReference type="Proteomes" id="UP000274601">
    <property type="component" value="Unassembled WGS sequence"/>
</dbReference>
<evidence type="ECO:0000259" key="11">
    <source>
        <dbReference type="Pfam" id="PF07730"/>
    </source>
</evidence>
<accession>A0A495QYB2</accession>
<feature type="domain" description="Histidine kinase/HSP90-like ATPase" evidence="10">
    <location>
        <begin position="342"/>
        <end position="425"/>
    </location>
</feature>
<dbReference type="Gene3D" id="1.20.5.1930">
    <property type="match status" value="1"/>
</dbReference>
<dbReference type="InterPro" id="IPR050482">
    <property type="entry name" value="Sensor_HK_TwoCompSys"/>
</dbReference>
<keyword evidence="5" id="KW-0547">Nucleotide-binding</keyword>
<comment type="catalytic activity">
    <reaction evidence="1">
        <text>ATP + protein L-histidine = ADP + protein N-phospho-L-histidine.</text>
        <dbReference type="EC" id="2.7.13.3"/>
    </reaction>
</comment>
<evidence type="ECO:0000256" key="3">
    <source>
        <dbReference type="ARBA" id="ARBA00022553"/>
    </source>
</evidence>
<feature type="domain" description="Putative sensor" evidence="12">
    <location>
        <begin position="6"/>
        <end position="207"/>
    </location>
</feature>
<dbReference type="InterPro" id="IPR011712">
    <property type="entry name" value="Sig_transdc_His_kin_sub3_dim/P"/>
</dbReference>
<dbReference type="InterPro" id="IPR036890">
    <property type="entry name" value="HATPase_C_sf"/>
</dbReference>
<proteinExistence type="predicted"/>
<keyword evidence="3" id="KW-0597">Phosphoprotein</keyword>
<evidence type="ECO:0000256" key="5">
    <source>
        <dbReference type="ARBA" id="ARBA00022741"/>
    </source>
</evidence>
<dbReference type="SUPFAM" id="SSF55874">
    <property type="entry name" value="ATPase domain of HSP90 chaperone/DNA topoisomerase II/histidine kinase"/>
    <property type="match status" value="1"/>
</dbReference>
<evidence type="ECO:0000256" key="9">
    <source>
        <dbReference type="SAM" id="Phobius"/>
    </source>
</evidence>
<evidence type="ECO:0000256" key="7">
    <source>
        <dbReference type="ARBA" id="ARBA00022840"/>
    </source>
</evidence>
<evidence type="ECO:0000256" key="4">
    <source>
        <dbReference type="ARBA" id="ARBA00022679"/>
    </source>
</evidence>
<dbReference type="EMBL" id="RBWU01000001">
    <property type="protein sequence ID" value="RKS79014.1"/>
    <property type="molecule type" value="Genomic_DNA"/>
</dbReference>
<dbReference type="GO" id="GO:0005524">
    <property type="term" value="F:ATP binding"/>
    <property type="evidence" value="ECO:0007669"/>
    <property type="project" value="UniProtKB-KW"/>
</dbReference>
<dbReference type="AlphaFoldDB" id="A0A495QYB2"/>
<keyword evidence="4" id="KW-0808">Transferase</keyword>
<protein>
    <recommendedName>
        <fullName evidence="2">histidine kinase</fullName>
        <ecNumber evidence="2">2.7.13.3</ecNumber>
    </recommendedName>
</protein>
<feature type="transmembrane region" description="Helical" evidence="9">
    <location>
        <begin position="117"/>
        <end position="142"/>
    </location>
</feature>
<keyword evidence="8" id="KW-0902">Two-component regulatory system</keyword>
<dbReference type="GO" id="GO:0016020">
    <property type="term" value="C:membrane"/>
    <property type="evidence" value="ECO:0007669"/>
    <property type="project" value="InterPro"/>
</dbReference>
<dbReference type="GO" id="GO:0046983">
    <property type="term" value="F:protein dimerization activity"/>
    <property type="evidence" value="ECO:0007669"/>
    <property type="project" value="InterPro"/>
</dbReference>
<keyword evidence="9" id="KW-1133">Transmembrane helix</keyword>
<dbReference type="Gene3D" id="3.30.565.10">
    <property type="entry name" value="Histidine kinase-like ATPase, C-terminal domain"/>
    <property type="match status" value="1"/>
</dbReference>
<dbReference type="Pfam" id="PF02518">
    <property type="entry name" value="HATPase_c"/>
    <property type="match status" value="1"/>
</dbReference>
<evidence type="ECO:0000256" key="2">
    <source>
        <dbReference type="ARBA" id="ARBA00012438"/>
    </source>
</evidence>
<dbReference type="Pfam" id="PF07730">
    <property type="entry name" value="HisKA_3"/>
    <property type="match status" value="1"/>
</dbReference>
<gene>
    <name evidence="13" type="ORF">BZB76_0452</name>
</gene>
<evidence type="ECO:0000313" key="13">
    <source>
        <dbReference type="EMBL" id="RKS79014.1"/>
    </source>
</evidence>
<dbReference type="GO" id="GO:0000155">
    <property type="term" value="F:phosphorelay sensor kinase activity"/>
    <property type="evidence" value="ECO:0007669"/>
    <property type="project" value="InterPro"/>
</dbReference>
<evidence type="ECO:0000259" key="10">
    <source>
        <dbReference type="Pfam" id="PF02518"/>
    </source>
</evidence>
<feature type="transmembrane region" description="Helical" evidence="9">
    <location>
        <begin position="12"/>
        <end position="40"/>
    </location>
</feature>
<evidence type="ECO:0000256" key="1">
    <source>
        <dbReference type="ARBA" id="ARBA00000085"/>
    </source>
</evidence>
<evidence type="ECO:0000313" key="14">
    <source>
        <dbReference type="Proteomes" id="UP000274601"/>
    </source>
</evidence>
<dbReference type="InterPro" id="IPR025828">
    <property type="entry name" value="Put_sensor_dom"/>
</dbReference>
<keyword evidence="6 13" id="KW-0418">Kinase</keyword>
<keyword evidence="14" id="KW-1185">Reference proteome</keyword>
<keyword evidence="7" id="KW-0067">ATP-binding</keyword>
<dbReference type="InterPro" id="IPR003594">
    <property type="entry name" value="HATPase_dom"/>
</dbReference>
<organism evidence="13 14">
    <name type="scientific">Actinomadura pelletieri DSM 43383</name>
    <dbReference type="NCBI Taxonomy" id="1120940"/>
    <lineage>
        <taxon>Bacteria</taxon>
        <taxon>Bacillati</taxon>
        <taxon>Actinomycetota</taxon>
        <taxon>Actinomycetes</taxon>
        <taxon>Streptosporangiales</taxon>
        <taxon>Thermomonosporaceae</taxon>
        <taxon>Actinomadura</taxon>
    </lineage>
</organism>
<keyword evidence="9" id="KW-0812">Transmembrane</keyword>
<name>A0A495QYB2_9ACTN</name>
<evidence type="ECO:0000259" key="12">
    <source>
        <dbReference type="Pfam" id="PF13796"/>
    </source>
</evidence>
<keyword evidence="9" id="KW-0472">Membrane</keyword>
<comment type="caution">
    <text evidence="13">The sequence shown here is derived from an EMBL/GenBank/DDBJ whole genome shotgun (WGS) entry which is preliminary data.</text>
</comment>
<evidence type="ECO:0000256" key="8">
    <source>
        <dbReference type="ARBA" id="ARBA00023012"/>
    </source>
</evidence>
<dbReference type="RefSeq" id="WP_246006704.1">
    <property type="nucleotide sequence ID" value="NZ_RBWU01000001.1"/>
</dbReference>